<protein>
    <submittedName>
        <fullName evidence="9">GMC family oxidoreductase N-terminal domain-containing protein</fullName>
    </submittedName>
</protein>
<evidence type="ECO:0000256" key="5">
    <source>
        <dbReference type="PIRSR" id="PIRSR000137-2"/>
    </source>
</evidence>
<dbReference type="InterPro" id="IPR007867">
    <property type="entry name" value="GMC_OxRtase_C"/>
</dbReference>
<dbReference type="PIRSF" id="PIRSF000137">
    <property type="entry name" value="Alcohol_oxidase"/>
    <property type="match status" value="1"/>
</dbReference>
<comment type="similarity">
    <text evidence="2 6">Belongs to the GMC oxidoreductase family.</text>
</comment>
<feature type="binding site" evidence="5">
    <location>
        <position position="470"/>
    </location>
    <ligand>
        <name>substrate</name>
    </ligand>
</feature>
<dbReference type="PANTHER" id="PTHR11552:SF147">
    <property type="entry name" value="CHOLINE DEHYDROGENASE, MITOCHONDRIAL"/>
    <property type="match status" value="1"/>
</dbReference>
<dbReference type="PROSITE" id="PS00623">
    <property type="entry name" value="GMC_OXRED_1"/>
    <property type="match status" value="1"/>
</dbReference>
<reference evidence="9" key="1">
    <citation type="submission" date="2020-12" db="EMBL/GenBank/DDBJ databases">
        <title>Bacterial taxonomy.</title>
        <authorList>
            <person name="Pan X."/>
        </authorList>
    </citation>
    <scope>NUCLEOTIDE SEQUENCE</scope>
    <source>
        <strain evidence="9">B2012</strain>
    </source>
</reference>
<feature type="binding site" evidence="5">
    <location>
        <begin position="109"/>
        <end position="112"/>
    </location>
    <ligand>
        <name>FAD</name>
        <dbReference type="ChEBI" id="CHEBI:57692"/>
    </ligand>
</feature>
<dbReference type="Proteomes" id="UP000609531">
    <property type="component" value="Unassembled WGS sequence"/>
</dbReference>
<comment type="cofactor">
    <cofactor evidence="1 5">
        <name>FAD</name>
        <dbReference type="ChEBI" id="CHEBI:57692"/>
    </cofactor>
</comment>
<organism evidence="9 10">
    <name type="scientific">Acuticoccus mangrovi</name>
    <dbReference type="NCBI Taxonomy" id="2796142"/>
    <lineage>
        <taxon>Bacteria</taxon>
        <taxon>Pseudomonadati</taxon>
        <taxon>Pseudomonadota</taxon>
        <taxon>Alphaproteobacteria</taxon>
        <taxon>Hyphomicrobiales</taxon>
        <taxon>Amorphaceae</taxon>
        <taxon>Acuticoccus</taxon>
    </lineage>
</organism>
<dbReference type="Pfam" id="PF05199">
    <property type="entry name" value="GMC_oxred_C"/>
    <property type="match status" value="1"/>
</dbReference>
<dbReference type="Gene3D" id="3.30.560.10">
    <property type="entry name" value="Glucose Oxidase, domain 3"/>
    <property type="match status" value="1"/>
</dbReference>
<evidence type="ECO:0000313" key="10">
    <source>
        <dbReference type="Proteomes" id="UP000609531"/>
    </source>
</evidence>
<evidence type="ECO:0000256" key="2">
    <source>
        <dbReference type="ARBA" id="ARBA00010790"/>
    </source>
</evidence>
<dbReference type="SUPFAM" id="SSF51905">
    <property type="entry name" value="FAD/NAD(P)-binding domain"/>
    <property type="match status" value="1"/>
</dbReference>
<dbReference type="InterPro" id="IPR012132">
    <property type="entry name" value="GMC_OxRdtase"/>
</dbReference>
<dbReference type="GO" id="GO:0050660">
    <property type="term" value="F:flavin adenine dinucleotide binding"/>
    <property type="evidence" value="ECO:0007669"/>
    <property type="project" value="InterPro"/>
</dbReference>
<feature type="domain" description="Glucose-methanol-choline oxidoreductase N-terminal" evidence="8">
    <location>
        <begin position="277"/>
        <end position="291"/>
    </location>
</feature>
<gene>
    <name evidence="9" type="ORF">JCR33_02705</name>
</gene>
<keyword evidence="3 6" id="KW-0285">Flavoprotein</keyword>
<dbReference type="RefSeq" id="WP_198880447.1">
    <property type="nucleotide sequence ID" value="NZ_JAEKJA010000001.1"/>
</dbReference>
<feature type="binding site" evidence="5">
    <location>
        <position position="101"/>
    </location>
    <ligand>
        <name>FAD</name>
        <dbReference type="ChEBI" id="CHEBI:57692"/>
    </ligand>
</feature>
<comment type="caution">
    <text evidence="9">The sequence shown here is derived from an EMBL/GenBank/DDBJ whole genome shotgun (WGS) entry which is preliminary data.</text>
</comment>
<evidence type="ECO:0000256" key="4">
    <source>
        <dbReference type="ARBA" id="ARBA00022827"/>
    </source>
</evidence>
<dbReference type="Pfam" id="PF00732">
    <property type="entry name" value="GMC_oxred_N"/>
    <property type="match status" value="1"/>
</dbReference>
<accession>A0A934IND5</accession>
<proteinExistence type="inferred from homology"/>
<dbReference type="PANTHER" id="PTHR11552">
    <property type="entry name" value="GLUCOSE-METHANOL-CHOLINE GMC OXIDOREDUCTASE"/>
    <property type="match status" value="1"/>
</dbReference>
<keyword evidence="4 5" id="KW-0274">FAD</keyword>
<name>A0A934IND5_9HYPH</name>
<dbReference type="AlphaFoldDB" id="A0A934IND5"/>
<evidence type="ECO:0000256" key="6">
    <source>
        <dbReference type="RuleBase" id="RU003968"/>
    </source>
</evidence>
<feature type="binding site" evidence="5">
    <location>
        <position position="242"/>
    </location>
    <ligand>
        <name>FAD</name>
        <dbReference type="ChEBI" id="CHEBI:57692"/>
    </ligand>
</feature>
<evidence type="ECO:0000259" key="8">
    <source>
        <dbReference type="PROSITE" id="PS00624"/>
    </source>
</evidence>
<dbReference type="InterPro" id="IPR000172">
    <property type="entry name" value="GMC_OxRdtase_N"/>
</dbReference>
<keyword evidence="10" id="KW-1185">Reference proteome</keyword>
<evidence type="ECO:0000256" key="3">
    <source>
        <dbReference type="ARBA" id="ARBA00022630"/>
    </source>
</evidence>
<evidence type="ECO:0000259" key="7">
    <source>
        <dbReference type="PROSITE" id="PS00623"/>
    </source>
</evidence>
<evidence type="ECO:0000313" key="9">
    <source>
        <dbReference type="EMBL" id="MBJ3774579.1"/>
    </source>
</evidence>
<dbReference type="InterPro" id="IPR036188">
    <property type="entry name" value="FAD/NAD-bd_sf"/>
</dbReference>
<dbReference type="EMBL" id="JAEKJA010000001">
    <property type="protein sequence ID" value="MBJ3774579.1"/>
    <property type="molecule type" value="Genomic_DNA"/>
</dbReference>
<dbReference type="Gene3D" id="3.50.50.60">
    <property type="entry name" value="FAD/NAD(P)-binding domain"/>
    <property type="match status" value="1"/>
</dbReference>
<dbReference type="GO" id="GO:0016614">
    <property type="term" value="F:oxidoreductase activity, acting on CH-OH group of donors"/>
    <property type="evidence" value="ECO:0007669"/>
    <property type="project" value="InterPro"/>
</dbReference>
<dbReference type="PROSITE" id="PS00624">
    <property type="entry name" value="GMC_OXRED_2"/>
    <property type="match status" value="1"/>
</dbReference>
<evidence type="ECO:0000256" key="1">
    <source>
        <dbReference type="ARBA" id="ARBA00001974"/>
    </source>
</evidence>
<dbReference type="SUPFAM" id="SSF54373">
    <property type="entry name" value="FAD-linked reductases, C-terminal domain"/>
    <property type="match status" value="1"/>
</dbReference>
<sequence>MTTSLGGLTPDREITQDTIRSAYDFIICGGGCAGSVVARRLSDNPEVSVLVIEAGGSDRVPTVIDSTLWMQNIGSERDWGYHAEPSPTLNGRTPPLPMGKVLGGGSSINGSVWARGHKNDFEMWAEAAGDPAWNYESVLAIYRRIEDWHGPSDPYRRGTGGLLNILQPNDPVPLVPALIEAADALGIPRVDDINGAAMEGDGGCGLPSVLVQDGNRRVSMAATYLHPVMGRPNLHILLCSEVTRIAIAGGRARGVSFVHRGRRYEVEATREVILSQGAINTPKLLMLSGIGDEAELKAHGIDVVQHLPGVGANFQDHILLAGCCFEYVTPEAPRNNAAEFVFYAKSRSDIATPDLMPVLEEIPFGSEVTATAYDLPTAVDVAWTLAPGLARPDSRGRVRLASADPFAAPRIEANFLGTDTDMAAMLRCVELCRDIGNSAPVAPFVKRELMPGPLKGAAMEDFIRNAAGTYFHESCTAKMGRDEMSVVDANLRVYGIDGLRIADASIMPEISTGNTMAPTVVIGERASEILATAYGLAAPT</sequence>
<feature type="domain" description="Glucose-methanol-choline oxidoreductase N-terminal" evidence="7">
    <location>
        <begin position="99"/>
        <end position="122"/>
    </location>
</feature>